<dbReference type="RefSeq" id="WP_052672113.1">
    <property type="nucleotide sequence ID" value="NZ_ATMK01000001.1"/>
</dbReference>
<protein>
    <recommendedName>
        <fullName evidence="3">HK97 gp10 family phage protein</fullName>
    </recommendedName>
</protein>
<dbReference type="Pfam" id="PF04883">
    <property type="entry name" value="HK97-gp10_like"/>
    <property type="match status" value="1"/>
</dbReference>
<gene>
    <name evidence="1" type="ORF">M573_101063</name>
</gene>
<comment type="caution">
    <text evidence="1">The sequence shown here is derived from an EMBL/GenBank/DDBJ whole genome shotgun (WGS) entry which is preliminary data.</text>
</comment>
<dbReference type="NCBIfam" id="TIGR01725">
    <property type="entry name" value="phge_HK97_gp10"/>
    <property type="match status" value="1"/>
</dbReference>
<sequence>MDEAISINGIEELTEKFAALTGKEQKKAKNTALKKSAQVIVKAAKSNLRQVTKKAKSPNYWNGKSLESGIKVSKIKDNTDELKVHIFGDFRLKFFQSGTVIRKNKKGANRGAMKRTNFFTNAVDANLSKAEDIIDTTFSETIQKIWESK</sequence>
<evidence type="ECO:0000313" key="1">
    <source>
        <dbReference type="EMBL" id="KJJ88140.1"/>
    </source>
</evidence>
<dbReference type="InterPro" id="IPR010064">
    <property type="entry name" value="HK97-gp10_tail"/>
</dbReference>
<dbReference type="Proteomes" id="UP000032541">
    <property type="component" value="Unassembled WGS sequence"/>
</dbReference>
<organism evidence="1 2">
    <name type="scientific">Prevotella intermedia ZT</name>
    <dbReference type="NCBI Taxonomy" id="1347790"/>
    <lineage>
        <taxon>Bacteria</taxon>
        <taxon>Pseudomonadati</taxon>
        <taxon>Bacteroidota</taxon>
        <taxon>Bacteroidia</taxon>
        <taxon>Bacteroidales</taxon>
        <taxon>Prevotellaceae</taxon>
        <taxon>Prevotella</taxon>
    </lineage>
</organism>
<accession>A0AAP0YPU4</accession>
<dbReference type="AlphaFoldDB" id="A0AAP0YPU4"/>
<name>A0AAP0YPU4_PREIN</name>
<dbReference type="EMBL" id="ATMK01000001">
    <property type="protein sequence ID" value="KJJ88140.1"/>
    <property type="molecule type" value="Genomic_DNA"/>
</dbReference>
<reference evidence="1 2" key="1">
    <citation type="journal article" date="2015" name="BMC Genomics">
        <title>Comparative genome analysis of Prevotella intermedia strain isolated from infected root canal reveals features related to pathogenicity and adaptation.</title>
        <authorList>
            <person name="Ruan Y."/>
            <person name="Shen L."/>
            <person name="Zou Y."/>
            <person name="Qi Z."/>
            <person name="Yin J."/>
            <person name="Jiang J."/>
            <person name="Guo L."/>
            <person name="He L."/>
            <person name="Chen Z."/>
            <person name="Tang Z."/>
            <person name="Qin S."/>
        </authorList>
    </citation>
    <scope>NUCLEOTIDE SEQUENCE [LARGE SCALE GENOMIC DNA]</scope>
    <source>
        <strain evidence="1 2">ZT</strain>
    </source>
</reference>
<proteinExistence type="predicted"/>
<evidence type="ECO:0008006" key="3">
    <source>
        <dbReference type="Google" id="ProtNLM"/>
    </source>
</evidence>
<evidence type="ECO:0000313" key="2">
    <source>
        <dbReference type="Proteomes" id="UP000032541"/>
    </source>
</evidence>